<accession>A0ABT1WZ52</accession>
<dbReference type="InterPro" id="IPR016776">
    <property type="entry name" value="ApeP-like_dehydratase"/>
</dbReference>
<dbReference type="SUPFAM" id="SSF54637">
    <property type="entry name" value="Thioesterase/thiol ester dehydrase-isomerase"/>
    <property type="match status" value="1"/>
</dbReference>
<sequence>MMDFTLPIENVAPLVPQSGEMVLIDRVTDFGEDFLTGEAEIRSNHILLKAGKLQTFAGIEIMAQGIAAWAGIQARKRNEPVRLGYLLGTRKLYITQPEIAVGSQLMIEIKMSIQDATGFGVFDCRLIDKVTHQTLLSGALNVFSPKDGKIQK</sequence>
<evidence type="ECO:0000313" key="1">
    <source>
        <dbReference type="EMBL" id="MCQ9630789.1"/>
    </source>
</evidence>
<organism evidence="1 2">
    <name type="scientific">Actinobacillus suis</name>
    <dbReference type="NCBI Taxonomy" id="716"/>
    <lineage>
        <taxon>Bacteria</taxon>
        <taxon>Pseudomonadati</taxon>
        <taxon>Pseudomonadota</taxon>
        <taxon>Gammaproteobacteria</taxon>
        <taxon>Pasteurellales</taxon>
        <taxon>Pasteurellaceae</taxon>
        <taxon>Actinobacillus</taxon>
    </lineage>
</organism>
<proteinExistence type="predicted"/>
<comment type="caution">
    <text evidence="1">The sequence shown here is derived from an EMBL/GenBank/DDBJ whole genome shotgun (WGS) entry which is preliminary data.</text>
</comment>
<dbReference type="RefSeq" id="WP_039195525.1">
    <property type="nucleotide sequence ID" value="NZ_CP090556.1"/>
</dbReference>
<name>A0ABT1WZ52_ACTSU</name>
<protein>
    <submittedName>
        <fullName evidence="1">Dehydratase</fullName>
    </submittedName>
</protein>
<keyword evidence="2" id="KW-1185">Reference proteome</keyword>
<dbReference type="EMBL" id="JAJUPA010000014">
    <property type="protein sequence ID" value="MCQ9630789.1"/>
    <property type="molecule type" value="Genomic_DNA"/>
</dbReference>
<dbReference type="PIRSF" id="PIRSF020565">
    <property type="entry name" value="3Ho_Ac_ACP_DH_prd"/>
    <property type="match status" value="1"/>
</dbReference>
<gene>
    <name evidence="1" type="ORF">LZL92_10930</name>
</gene>
<dbReference type="InterPro" id="IPR029069">
    <property type="entry name" value="HotDog_dom_sf"/>
</dbReference>
<evidence type="ECO:0000313" key="2">
    <source>
        <dbReference type="Proteomes" id="UP001206331"/>
    </source>
</evidence>
<dbReference type="Proteomes" id="UP001206331">
    <property type="component" value="Unassembled WGS sequence"/>
</dbReference>
<dbReference type="Pfam" id="PF22817">
    <property type="entry name" value="ApeP-like"/>
    <property type="match status" value="1"/>
</dbReference>
<dbReference type="Gene3D" id="3.10.129.10">
    <property type="entry name" value="Hotdog Thioesterase"/>
    <property type="match status" value="1"/>
</dbReference>
<reference evidence="1 2" key="1">
    <citation type="submission" date="2021-12" db="EMBL/GenBank/DDBJ databases">
        <title>Identification and characterization of A. suis stains in western Canada.</title>
        <authorList>
            <person name="Kulathunga D.G.R.S."/>
            <person name="De Oliveira Costa M."/>
        </authorList>
    </citation>
    <scope>NUCLEOTIDE SEQUENCE [LARGE SCALE GENOMIC DNA]</scope>
    <source>
        <strain evidence="1 2">18_292</strain>
    </source>
</reference>
<dbReference type="GeneID" id="34290521"/>